<evidence type="ECO:0000313" key="2">
    <source>
        <dbReference type="Proteomes" id="UP000828048"/>
    </source>
</evidence>
<dbReference type="EMBL" id="CM037160">
    <property type="protein sequence ID" value="KAH7841038.1"/>
    <property type="molecule type" value="Genomic_DNA"/>
</dbReference>
<organism evidence="1 2">
    <name type="scientific">Vaccinium darrowii</name>
    <dbReference type="NCBI Taxonomy" id="229202"/>
    <lineage>
        <taxon>Eukaryota</taxon>
        <taxon>Viridiplantae</taxon>
        <taxon>Streptophyta</taxon>
        <taxon>Embryophyta</taxon>
        <taxon>Tracheophyta</taxon>
        <taxon>Spermatophyta</taxon>
        <taxon>Magnoliopsida</taxon>
        <taxon>eudicotyledons</taxon>
        <taxon>Gunneridae</taxon>
        <taxon>Pentapetalae</taxon>
        <taxon>asterids</taxon>
        <taxon>Ericales</taxon>
        <taxon>Ericaceae</taxon>
        <taxon>Vaccinioideae</taxon>
        <taxon>Vaccinieae</taxon>
        <taxon>Vaccinium</taxon>
    </lineage>
</organism>
<name>A0ACB7XKW7_9ERIC</name>
<dbReference type="Proteomes" id="UP000828048">
    <property type="component" value="Chromosome 10"/>
</dbReference>
<keyword evidence="2" id="KW-1185">Reference proteome</keyword>
<proteinExistence type="predicted"/>
<gene>
    <name evidence="1" type="ORF">Vadar_024798</name>
</gene>
<evidence type="ECO:0000313" key="1">
    <source>
        <dbReference type="EMBL" id="KAH7841038.1"/>
    </source>
</evidence>
<protein>
    <submittedName>
        <fullName evidence="1">Uncharacterized protein</fullName>
    </submittedName>
</protein>
<accession>A0ACB7XKW7</accession>
<comment type="caution">
    <text evidence="1">The sequence shown here is derived from an EMBL/GenBank/DDBJ whole genome shotgun (WGS) entry which is preliminary data.</text>
</comment>
<reference evidence="1 2" key="1">
    <citation type="journal article" date="2021" name="Hortic Res">
        <title>High-quality reference genome and annotation aids understanding of berry development for evergreen blueberry (Vaccinium darrowii).</title>
        <authorList>
            <person name="Yu J."/>
            <person name="Hulse-Kemp A.M."/>
            <person name="Babiker E."/>
            <person name="Staton M."/>
        </authorList>
    </citation>
    <scope>NUCLEOTIDE SEQUENCE [LARGE SCALE GENOMIC DNA]</scope>
    <source>
        <strain evidence="2">cv. NJ 8807/NJ 8810</strain>
        <tissue evidence="1">Young leaf</tissue>
    </source>
</reference>
<sequence>MGDKWRRSPRVRDKAATVHLRLQPPPTHTGGFPGHKGYRYSALTHAKRCLAALLLFMITIGFGNVCLFRGVGRKREAMCWICVVEVGIWRFSCLRKLVPMARGYGLRNVINFYKAMEEMYRVLKPRSKVSILDFNKSTNTFSASIQLGFCGKELVVGWEGGYVDCQRRVGIAVAADLGEKRLVEQIDGLRFVFVFCFEEITLYSTAGKELEKLALEVGFENSKHYEIGGGLMGNLVATR</sequence>